<feature type="transmembrane region" description="Helical" evidence="1">
    <location>
        <begin position="143"/>
        <end position="170"/>
    </location>
</feature>
<keyword evidence="1" id="KW-1133">Transmembrane helix</keyword>
<dbReference type="PANTHER" id="PTHR40044">
    <property type="entry name" value="INTEGRAL MEMBRANE PROTEIN-RELATED"/>
    <property type="match status" value="1"/>
</dbReference>
<feature type="transmembrane region" description="Helical" evidence="1">
    <location>
        <begin position="76"/>
        <end position="97"/>
    </location>
</feature>
<proteinExistence type="predicted"/>
<gene>
    <name evidence="2" type="ORF">IAB37_05975</name>
</gene>
<evidence type="ECO:0000313" key="2">
    <source>
        <dbReference type="EMBL" id="HIR61103.1"/>
    </source>
</evidence>
<sequence>MKETNVTKLVKVALIGALYTALTLAIAPISFSTVQFRISEALMVLPLFSPLGIWGVTFGCFFSNLIGFLMGSNPTGLIDSVVGTSATLLAALAVYAIGRSPLPRAAKVLLAPIPTILFNGVIVGLELALVFGGEPGQSLPAIWAFQGISVAAGELVVCYTLGMVLAFALYRADLYKKLFPTTRTA</sequence>
<accession>A0A9D1J536</accession>
<organism evidence="2 3">
    <name type="scientific">Candidatus Faecivivens stercoravium</name>
    <dbReference type="NCBI Taxonomy" id="2840803"/>
    <lineage>
        <taxon>Bacteria</taxon>
        <taxon>Bacillati</taxon>
        <taxon>Bacillota</taxon>
        <taxon>Clostridia</taxon>
        <taxon>Eubacteriales</taxon>
        <taxon>Oscillospiraceae</taxon>
        <taxon>Oscillospiraceae incertae sedis</taxon>
        <taxon>Candidatus Faecivivens</taxon>
    </lineage>
</organism>
<dbReference type="PIRSF" id="PIRSF031501">
    <property type="entry name" value="QueT"/>
    <property type="match status" value="1"/>
</dbReference>
<dbReference type="InterPro" id="IPR010387">
    <property type="entry name" value="QueT"/>
</dbReference>
<dbReference type="PANTHER" id="PTHR40044:SF1">
    <property type="entry name" value="INTEGRAL MEMBRANE PROTEIN"/>
    <property type="match status" value="1"/>
</dbReference>
<reference evidence="2" key="2">
    <citation type="journal article" date="2021" name="PeerJ">
        <title>Extensive microbial diversity within the chicken gut microbiome revealed by metagenomics and culture.</title>
        <authorList>
            <person name="Gilroy R."/>
            <person name="Ravi A."/>
            <person name="Getino M."/>
            <person name="Pursley I."/>
            <person name="Horton D.L."/>
            <person name="Alikhan N.F."/>
            <person name="Baker D."/>
            <person name="Gharbi K."/>
            <person name="Hall N."/>
            <person name="Watson M."/>
            <person name="Adriaenssens E.M."/>
            <person name="Foster-Nyarko E."/>
            <person name="Jarju S."/>
            <person name="Secka A."/>
            <person name="Antonio M."/>
            <person name="Oren A."/>
            <person name="Chaudhuri R.R."/>
            <person name="La Ragione R."/>
            <person name="Hildebrand F."/>
            <person name="Pallen M.J."/>
        </authorList>
    </citation>
    <scope>NUCLEOTIDE SEQUENCE</scope>
    <source>
        <strain evidence="2">CHK189-12415</strain>
    </source>
</reference>
<dbReference type="EMBL" id="DVHA01000191">
    <property type="protein sequence ID" value="HIR61103.1"/>
    <property type="molecule type" value="Genomic_DNA"/>
</dbReference>
<protein>
    <submittedName>
        <fullName evidence="2">QueT transporter family protein</fullName>
    </submittedName>
</protein>
<dbReference type="Proteomes" id="UP000824241">
    <property type="component" value="Unassembled WGS sequence"/>
</dbReference>
<evidence type="ECO:0000256" key="1">
    <source>
        <dbReference type="SAM" id="Phobius"/>
    </source>
</evidence>
<evidence type="ECO:0000313" key="3">
    <source>
        <dbReference type="Proteomes" id="UP000824241"/>
    </source>
</evidence>
<dbReference type="AlphaFoldDB" id="A0A9D1J536"/>
<name>A0A9D1J536_9FIRM</name>
<feature type="transmembrane region" description="Helical" evidence="1">
    <location>
        <begin position="43"/>
        <end position="70"/>
    </location>
</feature>
<dbReference type="Pfam" id="PF06177">
    <property type="entry name" value="QueT"/>
    <property type="match status" value="1"/>
</dbReference>
<keyword evidence="1" id="KW-0812">Transmembrane</keyword>
<feature type="transmembrane region" description="Helical" evidence="1">
    <location>
        <begin position="12"/>
        <end position="31"/>
    </location>
</feature>
<comment type="caution">
    <text evidence="2">The sequence shown here is derived from an EMBL/GenBank/DDBJ whole genome shotgun (WGS) entry which is preliminary data.</text>
</comment>
<keyword evidence="1" id="KW-0472">Membrane</keyword>
<reference evidence="2" key="1">
    <citation type="submission" date="2020-10" db="EMBL/GenBank/DDBJ databases">
        <authorList>
            <person name="Gilroy R."/>
        </authorList>
    </citation>
    <scope>NUCLEOTIDE SEQUENCE</scope>
    <source>
        <strain evidence="2">CHK189-12415</strain>
    </source>
</reference>
<feature type="transmembrane region" description="Helical" evidence="1">
    <location>
        <begin position="109"/>
        <end position="131"/>
    </location>
</feature>